<dbReference type="InterPro" id="IPR036875">
    <property type="entry name" value="Znf_CCHC_sf"/>
</dbReference>
<dbReference type="RefSeq" id="XP_006825938.1">
    <property type="nucleotide sequence ID" value="XM_006825875.1"/>
</dbReference>
<dbReference type="Pfam" id="PF00098">
    <property type="entry name" value="zf-CCHC"/>
    <property type="match status" value="1"/>
</dbReference>
<dbReference type="InterPro" id="IPR001878">
    <property type="entry name" value="Znf_CCHC"/>
</dbReference>
<dbReference type="Proteomes" id="UP000694865">
    <property type="component" value="Unplaced"/>
</dbReference>
<reference evidence="5" key="1">
    <citation type="submission" date="2025-08" db="UniProtKB">
        <authorList>
            <consortium name="RefSeq"/>
        </authorList>
    </citation>
    <scope>IDENTIFICATION</scope>
    <source>
        <tissue evidence="5">Testes</tissue>
    </source>
</reference>
<feature type="region of interest" description="Disordered" evidence="2">
    <location>
        <begin position="201"/>
        <end position="221"/>
    </location>
</feature>
<dbReference type="PANTHER" id="PTHR33198:SF20">
    <property type="entry name" value="RETROTRANSPOSON GAG DOMAIN-CONTAINING PROTEIN"/>
    <property type="match status" value="1"/>
</dbReference>
<organism evidence="4 5">
    <name type="scientific">Saccoglossus kowalevskii</name>
    <name type="common">Acorn worm</name>
    <dbReference type="NCBI Taxonomy" id="10224"/>
    <lineage>
        <taxon>Eukaryota</taxon>
        <taxon>Metazoa</taxon>
        <taxon>Hemichordata</taxon>
        <taxon>Enteropneusta</taxon>
        <taxon>Harrimaniidae</taxon>
        <taxon>Saccoglossus</taxon>
    </lineage>
</organism>
<dbReference type="SMART" id="SM00343">
    <property type="entry name" value="ZnF_C2HC"/>
    <property type="match status" value="2"/>
</dbReference>
<dbReference type="SUPFAM" id="SSF57756">
    <property type="entry name" value="Retrovirus zinc finger-like domains"/>
    <property type="match status" value="1"/>
</dbReference>
<feature type="domain" description="CCHC-type" evidence="3">
    <location>
        <begin position="162"/>
        <end position="175"/>
    </location>
</feature>
<sequence>MDVQDLFETLVDPGPGNLPEGQQDDAGNYEKALRTLNAYFIPQLNAIYERHVFRQMKQEEGGTIDQFISRLQRQAQNCEFTDTDEQIRDQVIDKCKSSLLRRKLLENGKSLTLKVVQDTARALEVVDVQLKTMEGEFKREVNQVHKGQRSQKKPGREREKKKCYRCGNKGHFARDRERPARSANCNKCHLTGHFAVVCKTKKHTKGNAEKVSTQGNSDKEK</sequence>
<evidence type="ECO:0000313" key="4">
    <source>
        <dbReference type="Proteomes" id="UP000694865"/>
    </source>
</evidence>
<feature type="compositionally biased region" description="Polar residues" evidence="2">
    <location>
        <begin position="210"/>
        <end position="221"/>
    </location>
</feature>
<evidence type="ECO:0000313" key="5">
    <source>
        <dbReference type="RefSeq" id="XP_006825938.1"/>
    </source>
</evidence>
<gene>
    <name evidence="5" type="primary">LOC102802418</name>
</gene>
<dbReference type="PANTHER" id="PTHR33198">
    <property type="entry name" value="ANK_REP_REGION DOMAIN-CONTAINING PROTEIN-RELATED"/>
    <property type="match status" value="1"/>
</dbReference>
<dbReference type="Gene3D" id="4.10.60.10">
    <property type="entry name" value="Zinc finger, CCHC-type"/>
    <property type="match status" value="1"/>
</dbReference>
<keyword evidence="1" id="KW-0863">Zinc-finger</keyword>
<accession>A0ABM0N0Z7</accession>
<evidence type="ECO:0000256" key="2">
    <source>
        <dbReference type="SAM" id="MobiDB-lite"/>
    </source>
</evidence>
<evidence type="ECO:0000259" key="3">
    <source>
        <dbReference type="PROSITE" id="PS50158"/>
    </source>
</evidence>
<protein>
    <submittedName>
        <fullName evidence="5">Uncharacterized protein LOC102802418</fullName>
    </submittedName>
</protein>
<keyword evidence="4" id="KW-1185">Reference proteome</keyword>
<proteinExistence type="predicted"/>
<name>A0ABM0N0Z7_SACKO</name>
<evidence type="ECO:0000256" key="1">
    <source>
        <dbReference type="PROSITE-ProRule" id="PRU00047"/>
    </source>
</evidence>
<feature type="region of interest" description="Disordered" evidence="2">
    <location>
        <begin position="141"/>
        <end position="161"/>
    </location>
</feature>
<keyword evidence="1" id="KW-0862">Zinc</keyword>
<dbReference type="GeneID" id="102802418"/>
<keyword evidence="1" id="KW-0479">Metal-binding</keyword>
<dbReference type="PROSITE" id="PS50158">
    <property type="entry name" value="ZF_CCHC"/>
    <property type="match status" value="1"/>
</dbReference>